<dbReference type="Proteomes" id="UP000199379">
    <property type="component" value="Unassembled WGS sequence"/>
</dbReference>
<dbReference type="RefSeq" id="WP_177175373.1">
    <property type="nucleotide sequence ID" value="NZ_BMGV01000002.1"/>
</dbReference>
<organism evidence="2 3">
    <name type="scientific">Cribrihabitans marinus</name>
    <dbReference type="NCBI Taxonomy" id="1227549"/>
    <lineage>
        <taxon>Bacteria</taxon>
        <taxon>Pseudomonadati</taxon>
        <taxon>Pseudomonadota</taxon>
        <taxon>Alphaproteobacteria</taxon>
        <taxon>Rhodobacterales</taxon>
        <taxon>Paracoccaceae</taxon>
        <taxon>Cribrihabitans</taxon>
    </lineage>
</organism>
<dbReference type="EMBL" id="FNYD01000002">
    <property type="protein sequence ID" value="SEI71625.1"/>
    <property type="molecule type" value="Genomic_DNA"/>
</dbReference>
<feature type="region of interest" description="Disordered" evidence="1">
    <location>
        <begin position="81"/>
        <end position="117"/>
    </location>
</feature>
<dbReference type="AlphaFoldDB" id="A0A1H6T5W7"/>
<sequence>MAMQEILRQALALVLSGLLVLTGQGVAASRGVGAAVGQVDLCTGSDPVMVHVDAEGQPTRAPHFCPDRALALLGAVLSAPPDLSHPPGRVSPRPGIRSSEQIVPVVSTPSARAPPLV</sequence>
<protein>
    <submittedName>
        <fullName evidence="2">Uncharacterized protein</fullName>
    </submittedName>
</protein>
<evidence type="ECO:0000313" key="2">
    <source>
        <dbReference type="EMBL" id="SEI71625.1"/>
    </source>
</evidence>
<keyword evidence="3" id="KW-1185">Reference proteome</keyword>
<reference evidence="2 3" key="1">
    <citation type="submission" date="2016-10" db="EMBL/GenBank/DDBJ databases">
        <authorList>
            <person name="de Groot N.N."/>
        </authorList>
    </citation>
    <scope>NUCLEOTIDE SEQUENCE [LARGE SCALE GENOMIC DNA]</scope>
    <source>
        <strain evidence="2 3">DSM 29340</strain>
    </source>
</reference>
<evidence type="ECO:0000256" key="1">
    <source>
        <dbReference type="SAM" id="MobiDB-lite"/>
    </source>
</evidence>
<proteinExistence type="predicted"/>
<evidence type="ECO:0000313" key="3">
    <source>
        <dbReference type="Proteomes" id="UP000199379"/>
    </source>
</evidence>
<name>A0A1H6T5W7_9RHOB</name>
<accession>A0A1H6T5W7</accession>
<dbReference type="STRING" id="1227549.SAMN05444007_102192"/>
<gene>
    <name evidence="2" type="ORF">SAMN05444007_102192</name>
</gene>